<comment type="subcellular location">
    <subcellularLocation>
        <location evidence="11">Endoplasmic reticulum membrane</location>
        <topology evidence="11">Single-pass membrane protein</topology>
    </subcellularLocation>
    <subcellularLocation>
        <location evidence="1">Endoplasmic reticulum membrane</location>
        <topology evidence="1">Single-pass type III membrane protein</topology>
    </subcellularLocation>
</comment>
<gene>
    <name evidence="12" type="ORF">CANARDRAFT_8397</name>
</gene>
<evidence type="ECO:0000256" key="11">
    <source>
        <dbReference type="RuleBase" id="RU366056"/>
    </source>
</evidence>
<evidence type="ECO:0000256" key="2">
    <source>
        <dbReference type="ARBA" id="ARBA00004687"/>
    </source>
</evidence>
<dbReference type="SMART" id="SM00780">
    <property type="entry name" value="PIG-X"/>
    <property type="match status" value="1"/>
</dbReference>
<organism evidence="12 13">
    <name type="scientific">[Candida] arabinofermentans NRRL YB-2248</name>
    <dbReference type="NCBI Taxonomy" id="983967"/>
    <lineage>
        <taxon>Eukaryota</taxon>
        <taxon>Fungi</taxon>
        <taxon>Dikarya</taxon>
        <taxon>Ascomycota</taxon>
        <taxon>Saccharomycotina</taxon>
        <taxon>Pichiomycetes</taxon>
        <taxon>Pichiales</taxon>
        <taxon>Pichiaceae</taxon>
        <taxon>Ogataea</taxon>
        <taxon>Ogataea/Candida clade</taxon>
    </lineage>
</organism>
<evidence type="ECO:0000256" key="8">
    <source>
        <dbReference type="ARBA" id="ARBA00022989"/>
    </source>
</evidence>
<dbReference type="GO" id="GO:1990529">
    <property type="term" value="C:glycosylphosphatidylinositol-mannosyltransferase I complex"/>
    <property type="evidence" value="ECO:0007669"/>
    <property type="project" value="TreeGrafter"/>
</dbReference>
<dbReference type="OrthoDB" id="5546453at2759"/>
<reference evidence="13" key="1">
    <citation type="submission" date="2016-04" db="EMBL/GenBank/DDBJ databases">
        <title>Comparative genomics of biotechnologically important yeasts.</title>
        <authorList>
            <consortium name="DOE Joint Genome Institute"/>
            <person name="Riley R."/>
            <person name="Haridas S."/>
            <person name="Wolfe K.H."/>
            <person name="Lopes M.R."/>
            <person name="Hittinger C.T."/>
            <person name="Goker M."/>
            <person name="Salamov A."/>
            <person name="Wisecaver J."/>
            <person name="Long T.M."/>
            <person name="Aerts A.L."/>
            <person name="Barry K."/>
            <person name="Choi C."/>
            <person name="Clum A."/>
            <person name="Coughlan A.Y."/>
            <person name="Deshpande S."/>
            <person name="Douglass A.P."/>
            <person name="Hanson S.J."/>
            <person name="Klenk H.-P."/>
            <person name="Labutti K."/>
            <person name="Lapidus A."/>
            <person name="Lindquist E."/>
            <person name="Lipzen A."/>
            <person name="Meier-Kolthoff J.P."/>
            <person name="Ohm R.A."/>
            <person name="Otillar R.P."/>
            <person name="Pangilinan J."/>
            <person name="Peng Y."/>
            <person name="Rokas A."/>
            <person name="Rosa C.A."/>
            <person name="Scheuner C."/>
            <person name="Sibirny A.A."/>
            <person name="Slot J.C."/>
            <person name="Stielow J.B."/>
            <person name="Sun H."/>
            <person name="Kurtzman C.P."/>
            <person name="Blackwell M."/>
            <person name="Grigoriev I.V."/>
            <person name="Jeffries T.W."/>
        </authorList>
    </citation>
    <scope>NUCLEOTIDE SEQUENCE [LARGE SCALE GENOMIC DNA]</scope>
    <source>
        <strain evidence="13">NRRL YB-2248</strain>
    </source>
</reference>
<dbReference type="Pfam" id="PF08320">
    <property type="entry name" value="PIG-X"/>
    <property type="match status" value="1"/>
</dbReference>
<dbReference type="Proteomes" id="UP000094801">
    <property type="component" value="Unassembled WGS sequence"/>
</dbReference>
<keyword evidence="7 11" id="KW-0256">Endoplasmic reticulum</keyword>
<accession>A0A1E4SZ93</accession>
<keyword evidence="9" id="KW-0472">Membrane</keyword>
<keyword evidence="10" id="KW-0325">Glycoprotein</keyword>
<evidence type="ECO:0000256" key="9">
    <source>
        <dbReference type="ARBA" id="ARBA00023136"/>
    </source>
</evidence>
<dbReference type="InterPro" id="IPR013233">
    <property type="entry name" value="PIG-X/PBN1"/>
</dbReference>
<evidence type="ECO:0000256" key="1">
    <source>
        <dbReference type="ARBA" id="ARBA00004643"/>
    </source>
</evidence>
<dbReference type="PANTHER" id="PTHR28533:SF1">
    <property type="entry name" value="PROTEIN PBN1"/>
    <property type="match status" value="1"/>
</dbReference>
<sequence>MPIKRRTTYFIYPTIKEQSNDIHNLLNNEDEDGEDGDVFGRIEETSNYLNIKASFSKPLSKQEKFQIDVNELESTYNELFKMIGLLTIQYSPMSHGTPITKTIFNEYYNLKTQGLRINIAPQNVNSFKQYESVSDLTMNLLYKLMDIEQTPQLGMFFHNQWFRSQLFEQDVDLSILIKLWRSLIPNVSFPLTKSDLKTITSFELILNNDKIDFITYHETITNSNKISKNGDIFQEIGVFKIESLIIDDYDSCISGIRTSIPSKDENLTFIPTLLYLNSNHQSLNGFTSNHELIEPYGLHPTYKVSINNDTAYDYDFKPMDECKLLFNLDLPSNIILDKYQISNLVEFKSFNISNEMDLELPVYKINNSGSSILIHLNDSIIDEFKEFTIPLHLRYATPMFENDSFTSIIPTGNLYWSCPITSEEQNLISNSIFYERRLSIDSFEDNVKLYHIPNIGDNYLSIVQPTGNLSQGELIEFVTVICLISSLVYLIKKLLL</sequence>
<protein>
    <recommendedName>
        <fullName evidence="4 11">Protein PBN1</fullName>
    </recommendedName>
</protein>
<keyword evidence="6" id="KW-0812">Transmembrane</keyword>
<evidence type="ECO:0000256" key="7">
    <source>
        <dbReference type="ARBA" id="ARBA00022824"/>
    </source>
</evidence>
<evidence type="ECO:0000313" key="12">
    <source>
        <dbReference type="EMBL" id="ODV84826.1"/>
    </source>
</evidence>
<evidence type="ECO:0000313" key="13">
    <source>
        <dbReference type="Proteomes" id="UP000094801"/>
    </source>
</evidence>
<evidence type="ECO:0000256" key="10">
    <source>
        <dbReference type="ARBA" id="ARBA00023180"/>
    </source>
</evidence>
<keyword evidence="5 11" id="KW-0337">GPI-anchor biosynthesis</keyword>
<comment type="pathway">
    <text evidence="2 11">Glycolipid biosynthesis; glycosylphosphatidylinositol-anchor biosynthesis.</text>
</comment>
<dbReference type="UniPathway" id="UPA00196"/>
<evidence type="ECO:0000256" key="3">
    <source>
        <dbReference type="ARBA" id="ARBA00010345"/>
    </source>
</evidence>
<keyword evidence="8" id="KW-1133">Transmembrane helix</keyword>
<dbReference type="GO" id="GO:0005789">
    <property type="term" value="C:endoplasmic reticulum membrane"/>
    <property type="evidence" value="ECO:0007669"/>
    <property type="project" value="UniProtKB-SubCell"/>
</dbReference>
<evidence type="ECO:0000256" key="6">
    <source>
        <dbReference type="ARBA" id="ARBA00022692"/>
    </source>
</evidence>
<proteinExistence type="inferred from homology"/>
<dbReference type="AlphaFoldDB" id="A0A1E4SZ93"/>
<name>A0A1E4SZ93_9ASCO</name>
<comment type="similarity">
    <text evidence="3 11">Belongs to the PIGX family.</text>
</comment>
<evidence type="ECO:0000256" key="5">
    <source>
        <dbReference type="ARBA" id="ARBA00022502"/>
    </source>
</evidence>
<dbReference type="GO" id="GO:0000030">
    <property type="term" value="F:mannosyltransferase activity"/>
    <property type="evidence" value="ECO:0007669"/>
    <property type="project" value="TreeGrafter"/>
</dbReference>
<dbReference type="STRING" id="983967.A0A1E4SZ93"/>
<dbReference type="EMBL" id="KV453855">
    <property type="protein sequence ID" value="ODV84826.1"/>
    <property type="molecule type" value="Genomic_DNA"/>
</dbReference>
<dbReference type="InterPro" id="IPR042322">
    <property type="entry name" value="Pbn1"/>
</dbReference>
<keyword evidence="13" id="KW-1185">Reference proteome</keyword>
<comment type="function">
    <text evidence="11">Required for proper folding and/or the stability of a subset of proteins in the endoplasmic reticulum. Component of glycosylphosphatidylinositol-mannosyltransferase 1 which transfers the first of the 4 mannoses in the GPI-anchor precursors during GPI-anchor biosynthesis. Probably acts by stabilizing the mannosyltransferase GPI14.</text>
</comment>
<dbReference type="PANTHER" id="PTHR28533">
    <property type="entry name" value="PROTEIN PBN1"/>
    <property type="match status" value="1"/>
</dbReference>
<dbReference type="GO" id="GO:0006506">
    <property type="term" value="P:GPI anchor biosynthetic process"/>
    <property type="evidence" value="ECO:0007669"/>
    <property type="project" value="UniProtKB-UniPathway"/>
</dbReference>
<evidence type="ECO:0000256" key="4">
    <source>
        <dbReference type="ARBA" id="ARBA00020410"/>
    </source>
</evidence>